<feature type="signal peptide" evidence="10">
    <location>
        <begin position="1"/>
        <end position="29"/>
    </location>
</feature>
<evidence type="ECO:0000256" key="7">
    <source>
        <dbReference type="ARBA" id="ARBA00023034"/>
    </source>
</evidence>
<organism evidence="11 12">
    <name type="scientific">Rhizoctonia solani</name>
    <dbReference type="NCBI Taxonomy" id="456999"/>
    <lineage>
        <taxon>Eukaryota</taxon>
        <taxon>Fungi</taxon>
        <taxon>Dikarya</taxon>
        <taxon>Basidiomycota</taxon>
        <taxon>Agaricomycotina</taxon>
        <taxon>Agaricomycetes</taxon>
        <taxon>Cantharellales</taxon>
        <taxon>Ceratobasidiaceae</taxon>
        <taxon>Rhizoctonia</taxon>
    </lineage>
</organism>
<dbReference type="EMBL" id="CAJMWY010004389">
    <property type="protein sequence ID" value="CAE6530345.1"/>
    <property type="molecule type" value="Genomic_DNA"/>
</dbReference>
<evidence type="ECO:0000256" key="2">
    <source>
        <dbReference type="ARBA" id="ARBA00009105"/>
    </source>
</evidence>
<dbReference type="AlphaFoldDB" id="A0A8H3DGV4"/>
<dbReference type="SUPFAM" id="SSF53448">
    <property type="entry name" value="Nucleotide-diphospho-sugar transferases"/>
    <property type="match status" value="1"/>
</dbReference>
<evidence type="ECO:0000256" key="3">
    <source>
        <dbReference type="ARBA" id="ARBA00022679"/>
    </source>
</evidence>
<dbReference type="PANTHER" id="PTHR31646">
    <property type="entry name" value="ALPHA-1,2-MANNOSYLTRANSFERASE MNN2"/>
    <property type="match status" value="1"/>
</dbReference>
<evidence type="ECO:0000256" key="9">
    <source>
        <dbReference type="SAM" id="MobiDB-lite"/>
    </source>
</evidence>
<evidence type="ECO:0000313" key="12">
    <source>
        <dbReference type="Proteomes" id="UP000663861"/>
    </source>
</evidence>
<comment type="subcellular location">
    <subcellularLocation>
        <location evidence="1">Golgi apparatus membrane</location>
        <topology evidence="1">Single-pass type II membrane protein</topology>
    </subcellularLocation>
</comment>
<dbReference type="GO" id="GO:0000026">
    <property type="term" value="F:alpha-1,2-mannosyltransferase activity"/>
    <property type="evidence" value="ECO:0007669"/>
    <property type="project" value="TreeGrafter"/>
</dbReference>
<name>A0A8H3DGV4_9AGAM</name>
<sequence length="556" mass="61527">MHIRKSTWTVLSLVTLLVAIVLLVSAGWARSSLAPDWKLQDHWDSWKGHLPFVGGSKPSNGTGSMSGGTPIADEPGITPDVPAKGTTTPNYTDISIKDEGLRKKLSELLARPIRTHKEALAFNVQACPIEVADKQVNQDQLRGNSAFWERITTDEISQRRRAIVGYLEAVEKDGAELVLRGNSAFWERITTDEISQRRRAIVGYLEAVEKDGAELVANGRIPKGRGIVMTGGNKDTVQRILVSLRILRHEYKCKLGVEVFSFPGEITNQNDVRALGDLGATVQELSEFAKVDGAWKNFQIKAAAIAKSSFAKSSFGEVLYLDSDNIPLSDPSILFEEPLYRNGSRAVFWPDFNKDHPQNAIWRVLGVGCNYGRWELESGQILIDKRGNGGLNLAALYVAVHMAHEQSFYYMLSGGDKDTFRYAFWALGLDYTPAPRWLSSLGSENQGRFCGVGMLQYGLSDPPKPQFAHLNLLKHTFRIKPIFTTIQRAAIDSADSRLLDRTIANVYTPPTGGMCAEIKVDGPAPEQKLMQESWTGGEFSGFEDMYFKHGGTVGGW</sequence>
<keyword evidence="7" id="KW-0333">Golgi apparatus</keyword>
<evidence type="ECO:0000313" key="11">
    <source>
        <dbReference type="EMBL" id="CAE6530345.1"/>
    </source>
</evidence>
<accession>A0A8H3DGV4</accession>
<dbReference type="Pfam" id="PF11051">
    <property type="entry name" value="Mannosyl_trans3"/>
    <property type="match status" value="2"/>
</dbReference>
<evidence type="ECO:0000256" key="1">
    <source>
        <dbReference type="ARBA" id="ARBA00004323"/>
    </source>
</evidence>
<dbReference type="GO" id="GO:0000139">
    <property type="term" value="C:Golgi membrane"/>
    <property type="evidence" value="ECO:0007669"/>
    <property type="project" value="UniProtKB-SubCell"/>
</dbReference>
<feature type="region of interest" description="Disordered" evidence="9">
    <location>
        <begin position="55"/>
        <end position="92"/>
    </location>
</feature>
<evidence type="ECO:0000256" key="5">
    <source>
        <dbReference type="ARBA" id="ARBA00022968"/>
    </source>
</evidence>
<keyword evidence="5" id="KW-0735">Signal-anchor</keyword>
<evidence type="ECO:0000256" key="10">
    <source>
        <dbReference type="SAM" id="SignalP"/>
    </source>
</evidence>
<keyword evidence="4" id="KW-0812">Transmembrane</keyword>
<dbReference type="InterPro" id="IPR029044">
    <property type="entry name" value="Nucleotide-diphossugar_trans"/>
</dbReference>
<keyword evidence="3" id="KW-0808">Transferase</keyword>
<comment type="caution">
    <text evidence="11">The sequence shown here is derived from an EMBL/GenBank/DDBJ whole genome shotgun (WGS) entry which is preliminary data.</text>
</comment>
<protein>
    <submittedName>
        <fullName evidence="11">Uncharacterized protein</fullName>
    </submittedName>
</protein>
<feature type="chain" id="PRO_5034097866" evidence="10">
    <location>
        <begin position="30"/>
        <end position="556"/>
    </location>
</feature>
<keyword evidence="10" id="KW-0732">Signal</keyword>
<dbReference type="GO" id="GO:0046354">
    <property type="term" value="P:mannan biosynthetic process"/>
    <property type="evidence" value="ECO:0007669"/>
    <property type="project" value="TreeGrafter"/>
</dbReference>
<evidence type="ECO:0000256" key="6">
    <source>
        <dbReference type="ARBA" id="ARBA00022989"/>
    </source>
</evidence>
<dbReference type="InterPro" id="IPR022751">
    <property type="entry name" value="Alpha_mannosyltransferase"/>
</dbReference>
<evidence type="ECO:0000256" key="8">
    <source>
        <dbReference type="ARBA" id="ARBA00023136"/>
    </source>
</evidence>
<reference evidence="11" key="1">
    <citation type="submission" date="2021-01" db="EMBL/GenBank/DDBJ databases">
        <authorList>
            <person name="Kaushik A."/>
        </authorList>
    </citation>
    <scope>NUCLEOTIDE SEQUENCE</scope>
    <source>
        <strain evidence="11">AG4-RS23</strain>
    </source>
</reference>
<comment type="similarity">
    <text evidence="2">Belongs to the MNN1/MNT family.</text>
</comment>
<dbReference type="PANTHER" id="PTHR31646:SF1">
    <property type="entry name" value="ALPHA-1,2-MANNOSYLTRANSFERASE MNN2"/>
    <property type="match status" value="1"/>
</dbReference>
<gene>
    <name evidence="11" type="ORF">RDB_LOCUS173148</name>
</gene>
<keyword evidence="8" id="KW-0472">Membrane</keyword>
<dbReference type="Proteomes" id="UP000663861">
    <property type="component" value="Unassembled WGS sequence"/>
</dbReference>
<keyword evidence="6" id="KW-1133">Transmembrane helix</keyword>
<proteinExistence type="inferred from homology"/>
<evidence type="ECO:0000256" key="4">
    <source>
        <dbReference type="ARBA" id="ARBA00022692"/>
    </source>
</evidence>